<gene>
    <name evidence="1" type="ORF">MtrunA17_Chr4g0024471</name>
</gene>
<organism evidence="1 2">
    <name type="scientific">Medicago truncatula</name>
    <name type="common">Barrel medic</name>
    <name type="synonym">Medicago tribuloides</name>
    <dbReference type="NCBI Taxonomy" id="3880"/>
    <lineage>
        <taxon>Eukaryota</taxon>
        <taxon>Viridiplantae</taxon>
        <taxon>Streptophyta</taxon>
        <taxon>Embryophyta</taxon>
        <taxon>Tracheophyta</taxon>
        <taxon>Spermatophyta</taxon>
        <taxon>Magnoliopsida</taxon>
        <taxon>eudicotyledons</taxon>
        <taxon>Gunneridae</taxon>
        <taxon>Pentapetalae</taxon>
        <taxon>rosids</taxon>
        <taxon>fabids</taxon>
        <taxon>Fabales</taxon>
        <taxon>Fabaceae</taxon>
        <taxon>Papilionoideae</taxon>
        <taxon>50 kb inversion clade</taxon>
        <taxon>NPAAA clade</taxon>
        <taxon>Hologalegina</taxon>
        <taxon>IRL clade</taxon>
        <taxon>Trifolieae</taxon>
        <taxon>Medicago</taxon>
    </lineage>
</organism>
<proteinExistence type="predicted"/>
<accession>A0A396IBW8</accession>
<evidence type="ECO:0000313" key="2">
    <source>
        <dbReference type="Proteomes" id="UP000265566"/>
    </source>
</evidence>
<sequence>MTSPSMPCGNDSSGITAFTTMMLSINQTISCAGARDRSFV</sequence>
<dbReference type="AlphaFoldDB" id="A0A396IBW8"/>
<dbReference type="Gramene" id="rna22615">
    <property type="protein sequence ID" value="RHN60317.1"/>
    <property type="gene ID" value="gene22615"/>
</dbReference>
<evidence type="ECO:0000313" key="1">
    <source>
        <dbReference type="EMBL" id="RHN60317.1"/>
    </source>
</evidence>
<name>A0A396IBW8_MEDTR</name>
<comment type="caution">
    <text evidence="1">The sequence shown here is derived from an EMBL/GenBank/DDBJ whole genome shotgun (WGS) entry which is preliminary data.</text>
</comment>
<dbReference type="Proteomes" id="UP000265566">
    <property type="component" value="Chromosome 4"/>
</dbReference>
<protein>
    <submittedName>
        <fullName evidence="1">Uncharacterized protein</fullName>
    </submittedName>
</protein>
<reference evidence="2" key="1">
    <citation type="journal article" date="2018" name="Nat. Plants">
        <title>Whole-genome landscape of Medicago truncatula symbiotic genes.</title>
        <authorList>
            <person name="Pecrix Y."/>
            <person name="Staton S.E."/>
            <person name="Sallet E."/>
            <person name="Lelandais-Briere C."/>
            <person name="Moreau S."/>
            <person name="Carrere S."/>
            <person name="Blein T."/>
            <person name="Jardinaud M.F."/>
            <person name="Latrasse D."/>
            <person name="Zouine M."/>
            <person name="Zahm M."/>
            <person name="Kreplak J."/>
            <person name="Mayjonade B."/>
            <person name="Satge C."/>
            <person name="Perez M."/>
            <person name="Cauet S."/>
            <person name="Marande W."/>
            <person name="Chantry-Darmon C."/>
            <person name="Lopez-Roques C."/>
            <person name="Bouchez O."/>
            <person name="Berard A."/>
            <person name="Debelle F."/>
            <person name="Munos S."/>
            <person name="Bendahmane A."/>
            <person name="Berges H."/>
            <person name="Niebel A."/>
            <person name="Buitink J."/>
            <person name="Frugier F."/>
            <person name="Benhamed M."/>
            <person name="Crespi M."/>
            <person name="Gouzy J."/>
            <person name="Gamas P."/>
        </authorList>
    </citation>
    <scope>NUCLEOTIDE SEQUENCE [LARGE SCALE GENOMIC DNA]</scope>
    <source>
        <strain evidence="2">cv. Jemalong A17</strain>
    </source>
</reference>
<dbReference type="EMBL" id="PSQE01000004">
    <property type="protein sequence ID" value="RHN60317.1"/>
    <property type="molecule type" value="Genomic_DNA"/>
</dbReference>